<dbReference type="RefSeq" id="WP_369018919.1">
    <property type="nucleotide sequence ID" value="NZ_CP121689.1"/>
</dbReference>
<evidence type="ECO:0000256" key="3">
    <source>
        <dbReference type="ARBA" id="ARBA00022821"/>
    </source>
</evidence>
<dbReference type="InterPro" id="IPR041854">
    <property type="entry name" value="BFD-like_2Fe2S-bd_dom_sf"/>
</dbReference>
<protein>
    <recommendedName>
        <fullName evidence="5">CopZ zinc binding domain-containing protein</fullName>
    </recommendedName>
</protein>
<organism evidence="6 7">
    <name type="scientific">Thermatribacter velox</name>
    <dbReference type="NCBI Taxonomy" id="3039681"/>
    <lineage>
        <taxon>Bacteria</taxon>
        <taxon>Pseudomonadati</taxon>
        <taxon>Atribacterota</taxon>
        <taxon>Atribacteria</taxon>
        <taxon>Atribacterales</taxon>
        <taxon>Thermatribacteraceae</taxon>
        <taxon>Thermatribacter</taxon>
    </lineage>
</organism>
<dbReference type="NCBIfam" id="NF047645">
    <property type="entry name" value="CopZ_Nterm_CC"/>
    <property type="match status" value="1"/>
</dbReference>
<gene>
    <name evidence="6" type="ORF">QBE54_03215</name>
</gene>
<evidence type="ECO:0000313" key="6">
    <source>
        <dbReference type="EMBL" id="WZL76755.1"/>
    </source>
</evidence>
<keyword evidence="4" id="KW-1015">Disulfide bond</keyword>
<comment type="subcellular location">
    <subcellularLocation>
        <location evidence="1">Secreted</location>
    </subcellularLocation>
</comment>
<dbReference type="PROSITE" id="PS00271">
    <property type="entry name" value="THIONIN"/>
    <property type="match status" value="1"/>
</dbReference>
<dbReference type="InterPro" id="IPR001010">
    <property type="entry name" value="Thionin"/>
</dbReference>
<dbReference type="CDD" id="cd10141">
    <property type="entry name" value="CopZ-like_Fer2_BFD-like"/>
    <property type="match status" value="1"/>
</dbReference>
<accession>A0ABZ2YCM0</accession>
<dbReference type="InterPro" id="IPR040890">
    <property type="entry name" value="Znf_CopZ"/>
</dbReference>
<dbReference type="Pfam" id="PF18423">
    <property type="entry name" value="zf_CopZ"/>
    <property type="match status" value="1"/>
</dbReference>
<dbReference type="Proteomes" id="UP001461341">
    <property type="component" value="Chromosome"/>
</dbReference>
<evidence type="ECO:0000256" key="1">
    <source>
        <dbReference type="ARBA" id="ARBA00004613"/>
    </source>
</evidence>
<keyword evidence="2" id="KW-0964">Secreted</keyword>
<name>A0ABZ2YCM0_9BACT</name>
<feature type="domain" description="CopZ zinc binding" evidence="5">
    <location>
        <begin position="16"/>
        <end position="74"/>
    </location>
</feature>
<evidence type="ECO:0000256" key="4">
    <source>
        <dbReference type="ARBA" id="ARBA00023157"/>
    </source>
</evidence>
<evidence type="ECO:0000256" key="2">
    <source>
        <dbReference type="ARBA" id="ARBA00022525"/>
    </source>
</evidence>
<keyword evidence="3" id="KW-0611">Plant defense</keyword>
<dbReference type="EMBL" id="CP121689">
    <property type="protein sequence ID" value="WZL76755.1"/>
    <property type="molecule type" value="Genomic_DNA"/>
</dbReference>
<keyword evidence="7" id="KW-1185">Reference proteome</keyword>
<evidence type="ECO:0000259" key="5">
    <source>
        <dbReference type="Pfam" id="PF18423"/>
    </source>
</evidence>
<dbReference type="Gene3D" id="2.20.25.270">
    <property type="match status" value="1"/>
</dbReference>
<proteinExistence type="predicted"/>
<dbReference type="Gene3D" id="1.10.10.1100">
    <property type="entry name" value="BFD-like [2Fe-2S]-binding domain"/>
    <property type="match status" value="1"/>
</dbReference>
<sequence length="166" mass="18714">MNQGCCSNQTERSQYKPCPSCGQKGQTVKKITVQSILKPEKRKQLEENDFWVCENPDCSVLYYSSSGQTYLVEDAQVRVGFKVKEDPIPVCYCHGVTKKDILANWEKTRSFSELLNILGITGECQCEIKNPKGRCCVDDIRKIVLEELDANPRQIQASCCSTNCCS</sequence>
<reference evidence="6 7" key="1">
    <citation type="submission" date="2023-03" db="EMBL/GenBank/DDBJ databases">
        <title>Novel Species.</title>
        <authorList>
            <person name="Ma S."/>
        </authorList>
    </citation>
    <scope>NUCLEOTIDE SEQUENCE [LARGE SCALE GENOMIC DNA]</scope>
    <source>
        <strain evidence="6 7">B11</strain>
    </source>
</reference>
<evidence type="ECO:0000313" key="7">
    <source>
        <dbReference type="Proteomes" id="UP001461341"/>
    </source>
</evidence>